<keyword evidence="1 4" id="KW-0732">Signal</keyword>
<feature type="signal peptide" evidence="1 4">
    <location>
        <begin position="1"/>
        <end position="22"/>
    </location>
</feature>
<dbReference type="EMBL" id="DQ924535">
    <property type="protein sequence ID" value="ABI96181.1"/>
    <property type="molecule type" value="mRNA"/>
</dbReference>
<dbReference type="GeneID" id="100533214"/>
<organism evidence="2">
    <name type="scientific">Aplysia californica</name>
    <name type="common">California sea hare</name>
    <dbReference type="NCBI Taxonomy" id="6500"/>
    <lineage>
        <taxon>Eukaryota</taxon>
        <taxon>Metazoa</taxon>
        <taxon>Spiralia</taxon>
        <taxon>Lophotrochozoa</taxon>
        <taxon>Mollusca</taxon>
        <taxon>Gastropoda</taxon>
        <taxon>Heterobranchia</taxon>
        <taxon>Euthyneura</taxon>
        <taxon>Tectipleura</taxon>
        <taxon>Aplysiida</taxon>
        <taxon>Aplysioidea</taxon>
        <taxon>Aplysiidae</taxon>
        <taxon>Aplysia</taxon>
    </lineage>
</organism>
<evidence type="ECO:0000256" key="1">
    <source>
        <dbReference type="SAM" id="SignalP"/>
    </source>
</evidence>
<dbReference type="RefSeq" id="XP_012939688.1">
    <property type="nucleotide sequence ID" value="XM_013084234.2"/>
</dbReference>
<sequence length="124" mass="13225">MRAIVTLFLLLVVVALTPGSRADDGDGDDSNSHGILCRSACDVAQDKTGEATQLIKYMCRCLGWEKFSTTAFPTTITPRRVKPVTTDLPSSPPEATTNICDYLCSVQLGGDACQCSNPSLPGKK</sequence>
<dbReference type="OrthoDB" id="6147660at2759"/>
<evidence type="ECO:0000313" key="2">
    <source>
        <dbReference type="EMBL" id="ABI96181.1"/>
    </source>
</evidence>
<name>Q06AD3_APLCA</name>
<evidence type="ECO:0000313" key="6">
    <source>
        <dbReference type="RefSeq" id="XP_012939689.1"/>
    </source>
</evidence>
<reference evidence="4 5" key="2">
    <citation type="submission" date="2025-05" db="UniProtKB">
        <authorList>
            <consortium name="RefSeq"/>
        </authorList>
    </citation>
    <scope>IDENTIFICATION</scope>
</reference>
<proteinExistence type="evidence at transcript level"/>
<accession>Q06AD3</accession>
<dbReference type="RefSeq" id="XP_012939689.1">
    <property type="nucleotide sequence ID" value="XM_013084235.2"/>
</dbReference>
<keyword evidence="3" id="KW-1185">Reference proteome</keyword>
<dbReference type="CTD" id="100533214"/>
<protein>
    <submittedName>
        <fullName evidence="5 6">Pheromone isoform X1</fullName>
    </submittedName>
    <submittedName>
        <fullName evidence="4">Pheromone precursor</fullName>
    </submittedName>
    <submittedName>
        <fullName evidence="2">Putative pheromone</fullName>
    </submittedName>
</protein>
<feature type="chain" id="PRO_5004165092" evidence="1 4">
    <location>
        <begin position="23"/>
        <end position="124"/>
    </location>
</feature>
<reference evidence="2 4" key="1">
    <citation type="journal article" date="2008" name="Peptides">
        <title>Characterization of Aplysia Alb-1, a candidate water-borne protein pheromone released during egg laying.</title>
        <authorList>
            <person name="Cummins S.F."/>
            <person name="Degnan B.M."/>
            <person name="Nagle G.T."/>
        </authorList>
    </citation>
    <scope>NUCLEOTIDE SEQUENCE</scope>
    <source>
        <tissue evidence="2">Albumen gland</tissue>
    </source>
</reference>
<dbReference type="RefSeq" id="NP_001191460.1">
    <property type="nucleotide sequence ID" value="NM_001204531.1"/>
</dbReference>
<dbReference type="AlphaFoldDB" id="Q06AD3"/>
<dbReference type="Proteomes" id="UP000694888">
    <property type="component" value="Unplaced"/>
</dbReference>
<evidence type="ECO:0000313" key="3">
    <source>
        <dbReference type="Proteomes" id="UP000694888"/>
    </source>
</evidence>
<gene>
    <name evidence="2 4 5 6" type="primary">Alb-1</name>
</gene>
<evidence type="ECO:0000313" key="4">
    <source>
        <dbReference type="RefSeq" id="NP_001191460.1"/>
    </source>
</evidence>
<evidence type="ECO:0000313" key="5">
    <source>
        <dbReference type="RefSeq" id="XP_012939688.1"/>
    </source>
</evidence>